<dbReference type="InterPro" id="IPR026960">
    <property type="entry name" value="RVT-Znf"/>
</dbReference>
<organism evidence="2">
    <name type="scientific">Solanum chacoense</name>
    <name type="common">Chaco potato</name>
    <dbReference type="NCBI Taxonomy" id="4108"/>
    <lineage>
        <taxon>Eukaryota</taxon>
        <taxon>Viridiplantae</taxon>
        <taxon>Streptophyta</taxon>
        <taxon>Embryophyta</taxon>
        <taxon>Tracheophyta</taxon>
        <taxon>Spermatophyta</taxon>
        <taxon>Magnoliopsida</taxon>
        <taxon>eudicotyledons</taxon>
        <taxon>Gunneridae</taxon>
        <taxon>Pentapetalae</taxon>
        <taxon>asterids</taxon>
        <taxon>lamiids</taxon>
        <taxon>Solanales</taxon>
        <taxon>Solanaceae</taxon>
        <taxon>Solanoideae</taxon>
        <taxon>Solaneae</taxon>
        <taxon>Solanum</taxon>
    </lineage>
</organism>
<name>A0A0V0H872_SOLCH</name>
<dbReference type="EMBL" id="GEDG01024266">
    <property type="protein sequence ID" value="JAP16105.1"/>
    <property type="molecule type" value="Transcribed_RNA"/>
</dbReference>
<evidence type="ECO:0000313" key="2">
    <source>
        <dbReference type="EMBL" id="JAP16105.1"/>
    </source>
</evidence>
<protein>
    <submittedName>
        <fullName evidence="2">Putative ovule protein</fullName>
    </submittedName>
</protein>
<proteinExistence type="predicted"/>
<dbReference type="AlphaFoldDB" id="A0A0V0H872"/>
<dbReference type="Pfam" id="PF13966">
    <property type="entry name" value="zf-RVT"/>
    <property type="match status" value="1"/>
</dbReference>
<reference evidence="2" key="1">
    <citation type="submission" date="2015-12" db="EMBL/GenBank/DDBJ databases">
        <title>Gene expression during late stages of embryo sac development: a critical building block for successful pollen-pistil interactions.</title>
        <authorList>
            <person name="Liu Y."/>
            <person name="Joly V."/>
            <person name="Sabar M."/>
            <person name="Matton D.P."/>
        </authorList>
    </citation>
    <scope>NUCLEOTIDE SEQUENCE</scope>
</reference>
<accession>A0A0V0H872</accession>
<feature type="domain" description="Reverse transcriptase zinc-binding" evidence="1">
    <location>
        <begin position="8"/>
        <end position="58"/>
    </location>
</feature>
<sequence length="69" mass="8131">MENDLVVKIPYDVACFTWLFTTEKVLTNEILQQERNATMLRCYLCNEQVETINHLFFCTVNGHIDYGKI</sequence>
<evidence type="ECO:0000259" key="1">
    <source>
        <dbReference type="Pfam" id="PF13966"/>
    </source>
</evidence>